<feature type="transmembrane region" description="Helical" evidence="6">
    <location>
        <begin position="186"/>
        <end position="206"/>
    </location>
</feature>
<dbReference type="GO" id="GO:0005886">
    <property type="term" value="C:plasma membrane"/>
    <property type="evidence" value="ECO:0007669"/>
    <property type="project" value="TreeGrafter"/>
</dbReference>
<dbReference type="Proteomes" id="UP000178175">
    <property type="component" value="Unassembled WGS sequence"/>
</dbReference>
<evidence type="ECO:0000256" key="1">
    <source>
        <dbReference type="ARBA" id="ARBA00004141"/>
    </source>
</evidence>
<keyword evidence="2 6" id="KW-0812">Transmembrane</keyword>
<dbReference type="PANTHER" id="PTHR30474">
    <property type="entry name" value="CELL CYCLE PROTEIN"/>
    <property type="match status" value="1"/>
</dbReference>
<keyword evidence="4 6" id="KW-1133">Transmembrane helix</keyword>
<dbReference type="GO" id="GO:0051301">
    <property type="term" value="P:cell division"/>
    <property type="evidence" value="ECO:0007669"/>
    <property type="project" value="InterPro"/>
</dbReference>
<protein>
    <recommendedName>
        <fullName evidence="9">Rod shape-determining protein RodA</fullName>
    </recommendedName>
</protein>
<feature type="transmembrane region" description="Helical" evidence="6">
    <location>
        <begin position="336"/>
        <end position="357"/>
    </location>
</feature>
<name>A0A1G2TGH7_9BACT</name>
<proteinExistence type="predicted"/>
<accession>A0A1G2TGH7</accession>
<evidence type="ECO:0000256" key="6">
    <source>
        <dbReference type="SAM" id="Phobius"/>
    </source>
</evidence>
<feature type="transmembrane region" description="Helical" evidence="6">
    <location>
        <begin position="136"/>
        <end position="156"/>
    </location>
</feature>
<gene>
    <name evidence="7" type="ORF">A3C70_03360</name>
</gene>
<dbReference type="EMBL" id="MHVR01000006">
    <property type="protein sequence ID" value="OHA96282.1"/>
    <property type="molecule type" value="Genomic_DNA"/>
</dbReference>
<evidence type="ECO:0000256" key="5">
    <source>
        <dbReference type="ARBA" id="ARBA00023136"/>
    </source>
</evidence>
<dbReference type="AlphaFoldDB" id="A0A1G2TGH7"/>
<feature type="transmembrane region" description="Helical" evidence="6">
    <location>
        <begin position="16"/>
        <end position="36"/>
    </location>
</feature>
<keyword evidence="5 6" id="KW-0472">Membrane</keyword>
<dbReference type="GO" id="GO:0008360">
    <property type="term" value="P:regulation of cell shape"/>
    <property type="evidence" value="ECO:0007669"/>
    <property type="project" value="UniProtKB-KW"/>
</dbReference>
<reference evidence="7 8" key="1">
    <citation type="journal article" date="2016" name="Nat. Commun.">
        <title>Thousands of microbial genomes shed light on interconnected biogeochemical processes in an aquifer system.</title>
        <authorList>
            <person name="Anantharaman K."/>
            <person name="Brown C.T."/>
            <person name="Hug L.A."/>
            <person name="Sharon I."/>
            <person name="Castelle C.J."/>
            <person name="Probst A.J."/>
            <person name="Thomas B.C."/>
            <person name="Singh A."/>
            <person name="Wilkins M.J."/>
            <person name="Karaoz U."/>
            <person name="Brodie E.L."/>
            <person name="Williams K.H."/>
            <person name="Hubbard S.S."/>
            <person name="Banfield J.F."/>
        </authorList>
    </citation>
    <scope>NUCLEOTIDE SEQUENCE [LARGE SCALE GENOMIC DNA]</scope>
</reference>
<comment type="caution">
    <text evidence="7">The sequence shown here is derived from an EMBL/GenBank/DDBJ whole genome shotgun (WGS) entry which is preliminary data.</text>
</comment>
<sequence length="368" mass="41398">MTETIVQFKGRMYVDWYLFIPAILVSLAGLVTMNSFSGENYFFFRQNIWLLISIIIFFGATMVDWRFLRRTKVLVSIFIVTVVILITLLALGQVIKGAQSWFQFGVFAFQPSDPAKLVVILMLAKYFSRRHIEIKNLRHILVSGAYAFFIFILIFFQPDFGGAMIILGIWLGMVLVSGISKKHLAFVAILGIVISVILWMFVFAPYQKARIISFAHPLADIWGAGYNAYQSTVAVGSGEMFGKGIGQGSQSKLRFLPEYETDFIFAAFTEEWGFIGATFLFVLCFFLLARIVDNARLAATNFETFFGLGVTVLFFIHIAVHAGMNMGVLPITGITFPFMSYGGSHLVTEWFTLGVLSSMKRHSQGLRL</sequence>
<feature type="transmembrane region" description="Helical" evidence="6">
    <location>
        <begin position="304"/>
        <end position="324"/>
    </location>
</feature>
<feature type="transmembrane region" description="Helical" evidence="6">
    <location>
        <begin position="48"/>
        <end position="67"/>
    </location>
</feature>
<keyword evidence="3" id="KW-0133">Cell shape</keyword>
<feature type="transmembrane region" description="Helical" evidence="6">
    <location>
        <begin position="74"/>
        <end position="95"/>
    </location>
</feature>
<evidence type="ECO:0000256" key="3">
    <source>
        <dbReference type="ARBA" id="ARBA00022960"/>
    </source>
</evidence>
<evidence type="ECO:0000256" key="4">
    <source>
        <dbReference type="ARBA" id="ARBA00022989"/>
    </source>
</evidence>
<feature type="transmembrane region" description="Helical" evidence="6">
    <location>
        <begin position="101"/>
        <end position="124"/>
    </location>
</feature>
<dbReference type="GO" id="GO:0015648">
    <property type="term" value="F:lipid-linked peptidoglycan transporter activity"/>
    <property type="evidence" value="ECO:0007669"/>
    <property type="project" value="TreeGrafter"/>
</dbReference>
<feature type="transmembrane region" description="Helical" evidence="6">
    <location>
        <begin position="162"/>
        <end position="179"/>
    </location>
</feature>
<evidence type="ECO:0000313" key="8">
    <source>
        <dbReference type="Proteomes" id="UP000178175"/>
    </source>
</evidence>
<evidence type="ECO:0000313" key="7">
    <source>
        <dbReference type="EMBL" id="OHA96282.1"/>
    </source>
</evidence>
<evidence type="ECO:0000256" key="2">
    <source>
        <dbReference type="ARBA" id="ARBA00022692"/>
    </source>
</evidence>
<evidence type="ECO:0008006" key="9">
    <source>
        <dbReference type="Google" id="ProtNLM"/>
    </source>
</evidence>
<dbReference type="GO" id="GO:0032153">
    <property type="term" value="C:cell division site"/>
    <property type="evidence" value="ECO:0007669"/>
    <property type="project" value="TreeGrafter"/>
</dbReference>
<dbReference type="InterPro" id="IPR001182">
    <property type="entry name" value="FtsW/RodA"/>
</dbReference>
<dbReference type="Pfam" id="PF01098">
    <property type="entry name" value="FTSW_RODA_SPOVE"/>
    <property type="match status" value="1"/>
</dbReference>
<organism evidence="7 8">
    <name type="scientific">Candidatus Zambryskibacteria bacterium RIFCSPHIGHO2_02_FULL_43_14</name>
    <dbReference type="NCBI Taxonomy" id="1802748"/>
    <lineage>
        <taxon>Bacteria</taxon>
        <taxon>Candidatus Zambryskiibacteriota</taxon>
    </lineage>
</organism>
<dbReference type="PANTHER" id="PTHR30474:SF1">
    <property type="entry name" value="PEPTIDOGLYCAN GLYCOSYLTRANSFERASE MRDB"/>
    <property type="match status" value="1"/>
</dbReference>
<feature type="transmembrane region" description="Helical" evidence="6">
    <location>
        <begin position="272"/>
        <end position="292"/>
    </location>
</feature>
<comment type="subcellular location">
    <subcellularLocation>
        <location evidence="1">Membrane</location>
        <topology evidence="1">Multi-pass membrane protein</topology>
    </subcellularLocation>
</comment>